<proteinExistence type="predicted"/>
<keyword evidence="1" id="KW-1133">Transmembrane helix</keyword>
<evidence type="ECO:0000256" key="1">
    <source>
        <dbReference type="SAM" id="Phobius"/>
    </source>
</evidence>
<reference evidence="2 3" key="1">
    <citation type="submission" date="2018-05" db="EMBL/GenBank/DDBJ databases">
        <title>Genomic Encyclopedia of Type Strains, Phase IV (KMG-IV): sequencing the most valuable type-strain genomes for metagenomic binning, comparative biology and taxonomic classification.</title>
        <authorList>
            <person name="Goeker M."/>
        </authorList>
    </citation>
    <scope>NUCLEOTIDE SEQUENCE [LARGE SCALE GENOMIC DNA]</scope>
    <source>
        <strain evidence="2 3">DSM 29661</strain>
    </source>
</reference>
<dbReference type="EMBL" id="QJKI01000001">
    <property type="protein sequence ID" value="PXX81988.1"/>
    <property type="molecule type" value="Genomic_DNA"/>
</dbReference>
<dbReference type="Proteomes" id="UP000247555">
    <property type="component" value="Unassembled WGS sequence"/>
</dbReference>
<feature type="transmembrane region" description="Helical" evidence="1">
    <location>
        <begin position="63"/>
        <end position="83"/>
    </location>
</feature>
<gene>
    <name evidence="2" type="ORF">DFR34_101220</name>
</gene>
<dbReference type="AlphaFoldDB" id="A0A318KYL4"/>
<sequence>MRELYKKHRTGFLIAGMAIIFLMCAVISLDFYSYPNASSEYGWVIFLSVGEKPTTVINLIKSHFFSVDVLEILIAALSAIATWKAYFAARQSSEATEAAKEAAKLANQIAINAIDMQVIPERLEIIRLIGKTHHILNRLKGSNADVTLKDFEEISAHRYQAFSKTYVFGHEFHEKATKLYNKIESMLHGQTTPYDLGPSCMPPSMQIKPINETTSKYRETRDELYQELDSLWRQAQDQLFSCEIQVEMKFSKN</sequence>
<name>A0A318KYL4_9NEIS</name>
<protein>
    <submittedName>
        <fullName evidence="2">Uncharacterized protein</fullName>
    </submittedName>
</protein>
<evidence type="ECO:0000313" key="3">
    <source>
        <dbReference type="Proteomes" id="UP000247555"/>
    </source>
</evidence>
<accession>A0A318KYL4</accession>
<keyword evidence="1" id="KW-0812">Transmembrane</keyword>
<keyword evidence="1" id="KW-0472">Membrane</keyword>
<dbReference type="RefSeq" id="WP_146215022.1">
    <property type="nucleotide sequence ID" value="NZ_QJKI01000001.1"/>
</dbReference>
<keyword evidence="3" id="KW-1185">Reference proteome</keyword>
<evidence type="ECO:0000313" key="2">
    <source>
        <dbReference type="EMBL" id="PXX81988.1"/>
    </source>
</evidence>
<organism evidence="2 3">
    <name type="scientific">Rivihabitans pingtungensis</name>
    <dbReference type="NCBI Taxonomy" id="1054498"/>
    <lineage>
        <taxon>Bacteria</taxon>
        <taxon>Pseudomonadati</taxon>
        <taxon>Pseudomonadota</taxon>
        <taxon>Betaproteobacteria</taxon>
        <taxon>Neisseriales</taxon>
        <taxon>Aquaspirillaceae</taxon>
        <taxon>Rivihabitans</taxon>
    </lineage>
</organism>
<feature type="transmembrane region" description="Helical" evidence="1">
    <location>
        <begin position="12"/>
        <end position="34"/>
    </location>
</feature>
<comment type="caution">
    <text evidence="2">The sequence shown here is derived from an EMBL/GenBank/DDBJ whole genome shotgun (WGS) entry which is preliminary data.</text>
</comment>